<dbReference type="Proteomes" id="UP000473854">
    <property type="component" value="Unassembled WGS sequence"/>
</dbReference>
<proteinExistence type="predicted"/>
<organism evidence="3 4">
    <name type="scientific">Acinetobacter faecalis</name>
    <dbReference type="NCBI Taxonomy" id="2665161"/>
    <lineage>
        <taxon>Bacteria</taxon>
        <taxon>Pseudomonadati</taxon>
        <taxon>Pseudomonadota</taxon>
        <taxon>Gammaproteobacteria</taxon>
        <taxon>Moraxellales</taxon>
        <taxon>Moraxellaceae</taxon>
        <taxon>Acinetobacter</taxon>
    </lineage>
</organism>
<evidence type="ECO:0000313" key="4">
    <source>
        <dbReference type="Proteomes" id="UP000473854"/>
    </source>
</evidence>
<keyword evidence="2" id="KW-0732">Signal</keyword>
<comment type="caution">
    <text evidence="3">The sequence shown here is derived from an EMBL/GenBank/DDBJ whole genome shotgun (WGS) entry which is preliminary data.</text>
</comment>
<sequence>MYKKLLLVTIIATSLALSACDSSSEKTDQEQNESAHSSNPDILPYLNIKQQSANFALPFCENKNCIDVDIQTIQTQDTWLNSWIEKNQATVIQDQIGLNQNMNLQQAINAYVKKSDAWQAEEKNKSAYELAVYTRMAYQRNEYLLLQIGLDSKQDGVNITERYYFFAADRKQQKALKILDVIDEKQQVNMNDFVQKAYQEWLKKQTLSVKATAPKKLLWGQADWFFDHEGLGLHFRTNEIIKDAQQLDIYLTKAQTQQVVKPVIYENMF</sequence>
<feature type="region of interest" description="Disordered" evidence="1">
    <location>
        <begin position="22"/>
        <end position="42"/>
    </location>
</feature>
<evidence type="ECO:0000256" key="2">
    <source>
        <dbReference type="SAM" id="SignalP"/>
    </source>
</evidence>
<protein>
    <recommendedName>
        <fullName evidence="5">DUF3298 domain-containing protein</fullName>
    </recommendedName>
</protein>
<evidence type="ECO:0000313" key="3">
    <source>
        <dbReference type="EMBL" id="MTD10080.1"/>
    </source>
</evidence>
<accession>A0A6L6GBY2</accession>
<feature type="signal peptide" evidence="2">
    <location>
        <begin position="1"/>
        <end position="19"/>
    </location>
</feature>
<evidence type="ECO:0008006" key="5">
    <source>
        <dbReference type="Google" id="ProtNLM"/>
    </source>
</evidence>
<dbReference type="EMBL" id="WLYL01000002">
    <property type="protein sequence ID" value="MTD10080.1"/>
    <property type="molecule type" value="Genomic_DNA"/>
</dbReference>
<evidence type="ECO:0000256" key="1">
    <source>
        <dbReference type="SAM" id="MobiDB-lite"/>
    </source>
</evidence>
<dbReference type="PROSITE" id="PS51257">
    <property type="entry name" value="PROKAR_LIPOPROTEIN"/>
    <property type="match status" value="1"/>
</dbReference>
<dbReference type="AlphaFoldDB" id="A0A6L6GBY2"/>
<dbReference type="RefSeq" id="WP_154771745.1">
    <property type="nucleotide sequence ID" value="NZ_WLYL01000002.1"/>
</dbReference>
<name>A0A6L6GBY2_9GAMM</name>
<feature type="chain" id="PRO_5027070161" description="DUF3298 domain-containing protein" evidence="2">
    <location>
        <begin position="20"/>
        <end position="269"/>
    </location>
</feature>
<dbReference type="Gene3D" id="3.30.565.40">
    <property type="entry name" value="Fervidobacterium nodosum Rt17-B1 like"/>
    <property type="match status" value="1"/>
</dbReference>
<gene>
    <name evidence="3" type="ORF">GIX10_01225</name>
</gene>
<reference evidence="3 4" key="1">
    <citation type="submission" date="2019-11" db="EMBL/GenBank/DDBJ databases">
        <authorList>
            <person name="An D."/>
        </authorList>
    </citation>
    <scope>NUCLEOTIDE SEQUENCE [LARGE SCALE GENOMIC DNA]</scope>
    <source>
        <strain evidence="3 4">YIM 103518</strain>
    </source>
</reference>